<reference evidence="9" key="1">
    <citation type="submission" date="2020-11" db="EMBL/GenBank/DDBJ databases">
        <authorList>
            <person name="Tran Van P."/>
        </authorList>
    </citation>
    <scope>NUCLEOTIDE SEQUENCE</scope>
</reference>
<gene>
    <name evidence="9" type="ORF">ONB1V03_LOCUS13445</name>
</gene>
<comment type="catalytic activity">
    <reaction evidence="7">
        <text>nicotinate beta-D-ribonucleotide + ATP + H(+) = deamido-NAD(+) + diphosphate</text>
        <dbReference type="Rhea" id="RHEA:22860"/>
        <dbReference type="ChEBI" id="CHEBI:15378"/>
        <dbReference type="ChEBI" id="CHEBI:30616"/>
        <dbReference type="ChEBI" id="CHEBI:33019"/>
        <dbReference type="ChEBI" id="CHEBI:57502"/>
        <dbReference type="ChEBI" id="CHEBI:58437"/>
        <dbReference type="EC" id="2.7.7.18"/>
    </reaction>
</comment>
<evidence type="ECO:0000313" key="9">
    <source>
        <dbReference type="EMBL" id="CAD7656809.1"/>
    </source>
</evidence>
<sequence>MIRFPSDYRTVMSTTDELSTDRLTRRTVLLSCGSFNPITHMHLRMFELAKDYLSRYARPQHVVVEGIISPTHDAYETAKRLAPATHRCRMVELGLQPMNAVPHWVRCSDWEARQPQWPRTLPALDYYKSQLAPGVGLMFLCGADLFETFNVPDLWRDEDIRRICADYGLVVITRQGSDPWRTLEKSPKADILQEYKNNIFIVEEKIPNAVSSSAVREAIKCGDSIRYLVPDPVIQYIRDNHLYES</sequence>
<dbReference type="GO" id="GO:0004515">
    <property type="term" value="F:nicotinate-nucleotide adenylyltransferase activity"/>
    <property type="evidence" value="ECO:0007669"/>
    <property type="project" value="UniProtKB-EC"/>
</dbReference>
<dbReference type="EC" id="2.7.7.18" evidence="7"/>
<dbReference type="EC" id="2.7.7.1" evidence="7"/>
<evidence type="ECO:0000313" key="10">
    <source>
        <dbReference type="Proteomes" id="UP000728032"/>
    </source>
</evidence>
<comment type="catalytic activity">
    <reaction evidence="7">
        <text>beta-nicotinamide D-ribonucleotide + ATP + H(+) = diphosphate + NAD(+)</text>
        <dbReference type="Rhea" id="RHEA:21360"/>
        <dbReference type="ChEBI" id="CHEBI:14649"/>
        <dbReference type="ChEBI" id="CHEBI:15378"/>
        <dbReference type="ChEBI" id="CHEBI:30616"/>
        <dbReference type="ChEBI" id="CHEBI:33019"/>
        <dbReference type="ChEBI" id="CHEBI:57540"/>
        <dbReference type="EC" id="2.7.7.1"/>
    </reaction>
</comment>
<dbReference type="GO" id="GO:0000309">
    <property type="term" value="F:nicotinamide-nucleotide adenylyltransferase activity"/>
    <property type="evidence" value="ECO:0007669"/>
    <property type="project" value="UniProtKB-EC"/>
</dbReference>
<dbReference type="Proteomes" id="UP000728032">
    <property type="component" value="Unassembled WGS sequence"/>
</dbReference>
<comment type="similarity">
    <text evidence="7">Belongs to the eukaryotic NMN adenylyltransferase family.</text>
</comment>
<dbReference type="GO" id="GO:0005524">
    <property type="term" value="F:ATP binding"/>
    <property type="evidence" value="ECO:0007669"/>
    <property type="project" value="UniProtKB-KW"/>
</dbReference>
<evidence type="ECO:0000256" key="3">
    <source>
        <dbReference type="ARBA" id="ARBA00022695"/>
    </source>
</evidence>
<dbReference type="InterPro" id="IPR005248">
    <property type="entry name" value="NadD/NMNAT"/>
</dbReference>
<evidence type="ECO:0000256" key="2">
    <source>
        <dbReference type="ARBA" id="ARBA00022679"/>
    </source>
</evidence>
<dbReference type="EMBL" id="CAJPVJ010011786">
    <property type="protein sequence ID" value="CAG2173996.1"/>
    <property type="molecule type" value="Genomic_DNA"/>
</dbReference>
<dbReference type="PANTHER" id="PTHR12039">
    <property type="entry name" value="NICOTINAMIDE MONONUCLEOTIDE ADENYLYLTRANSFERASE"/>
    <property type="match status" value="1"/>
</dbReference>
<dbReference type="Pfam" id="PF01467">
    <property type="entry name" value="CTP_transf_like"/>
    <property type="match status" value="1"/>
</dbReference>
<keyword evidence="5 7" id="KW-0067">ATP-binding</keyword>
<evidence type="ECO:0000256" key="7">
    <source>
        <dbReference type="RuleBase" id="RU362021"/>
    </source>
</evidence>
<dbReference type="InterPro" id="IPR051182">
    <property type="entry name" value="Euk_NMN_adenylyltrnsfrase"/>
</dbReference>
<keyword evidence="6 7" id="KW-0520">NAD</keyword>
<proteinExistence type="inferred from homology"/>
<evidence type="ECO:0000256" key="4">
    <source>
        <dbReference type="ARBA" id="ARBA00022741"/>
    </source>
</evidence>
<dbReference type="NCBIfam" id="TIGR00482">
    <property type="entry name" value="nicotinate (nicotinamide) nucleotide adenylyltransferase"/>
    <property type="match status" value="1"/>
</dbReference>
<dbReference type="PANTHER" id="PTHR12039:SF0">
    <property type="entry name" value="NICOTINAMIDE-NUCLEOTIDE ADENYLYLTRANSFERASE"/>
    <property type="match status" value="1"/>
</dbReference>
<keyword evidence="10" id="KW-1185">Reference proteome</keyword>
<dbReference type="Gene3D" id="3.40.50.620">
    <property type="entry name" value="HUPs"/>
    <property type="match status" value="1"/>
</dbReference>
<evidence type="ECO:0000256" key="5">
    <source>
        <dbReference type="ARBA" id="ARBA00022840"/>
    </source>
</evidence>
<keyword evidence="3 7" id="KW-0548">Nucleotidyltransferase</keyword>
<dbReference type="UniPathway" id="UPA00253">
    <property type="reaction ID" value="UER00600"/>
</dbReference>
<dbReference type="AlphaFoldDB" id="A0A7R9QTP0"/>
<name>A0A7R9QTP0_9ACAR</name>
<evidence type="ECO:0000259" key="8">
    <source>
        <dbReference type="Pfam" id="PF01467"/>
    </source>
</evidence>
<dbReference type="OrthoDB" id="422187at2759"/>
<protein>
    <recommendedName>
        <fullName evidence="7">Nicotinamide-nucleotide adenylyltransferase</fullName>
        <ecNumber evidence="7">2.7.7.1</ecNumber>
        <ecNumber evidence="7">2.7.7.18</ecNumber>
    </recommendedName>
</protein>
<dbReference type="EMBL" id="OC926611">
    <property type="protein sequence ID" value="CAD7656809.1"/>
    <property type="molecule type" value="Genomic_DNA"/>
</dbReference>
<keyword evidence="1 7" id="KW-0662">Pyridine nucleotide biosynthesis</keyword>
<comment type="pathway">
    <text evidence="7">Cofactor biosynthesis; NAD(+) biosynthesis; NAD(+) from nicotinamide D-ribonucleotide: step 1/1.</text>
</comment>
<dbReference type="InterPro" id="IPR004821">
    <property type="entry name" value="Cyt_trans-like"/>
</dbReference>
<organism evidence="9">
    <name type="scientific">Oppiella nova</name>
    <dbReference type="NCBI Taxonomy" id="334625"/>
    <lineage>
        <taxon>Eukaryota</taxon>
        <taxon>Metazoa</taxon>
        <taxon>Ecdysozoa</taxon>
        <taxon>Arthropoda</taxon>
        <taxon>Chelicerata</taxon>
        <taxon>Arachnida</taxon>
        <taxon>Acari</taxon>
        <taxon>Acariformes</taxon>
        <taxon>Sarcoptiformes</taxon>
        <taxon>Oribatida</taxon>
        <taxon>Brachypylina</taxon>
        <taxon>Oppioidea</taxon>
        <taxon>Oppiidae</taxon>
        <taxon>Oppiella</taxon>
    </lineage>
</organism>
<dbReference type="InterPro" id="IPR014729">
    <property type="entry name" value="Rossmann-like_a/b/a_fold"/>
</dbReference>
<accession>A0A7R9QTP0</accession>
<keyword evidence="2 7" id="KW-0808">Transferase</keyword>
<evidence type="ECO:0000256" key="1">
    <source>
        <dbReference type="ARBA" id="ARBA00022642"/>
    </source>
</evidence>
<dbReference type="GO" id="GO:0009435">
    <property type="term" value="P:NAD+ biosynthetic process"/>
    <property type="evidence" value="ECO:0007669"/>
    <property type="project" value="UniProtKB-UniPathway"/>
</dbReference>
<dbReference type="SUPFAM" id="SSF52374">
    <property type="entry name" value="Nucleotidylyl transferase"/>
    <property type="match status" value="1"/>
</dbReference>
<keyword evidence="4 7" id="KW-0547">Nucleotide-binding</keyword>
<evidence type="ECO:0000256" key="6">
    <source>
        <dbReference type="ARBA" id="ARBA00023027"/>
    </source>
</evidence>
<feature type="domain" description="Cytidyltransferase-like" evidence="8">
    <location>
        <begin position="32"/>
        <end position="217"/>
    </location>
</feature>